<protein>
    <recommendedName>
        <fullName evidence="9">Putative hemin import ATP-binding protein HrtA</fullName>
    </recommendedName>
</protein>
<keyword evidence="4" id="KW-1003">Cell membrane</keyword>
<evidence type="ECO:0000256" key="6">
    <source>
        <dbReference type="ARBA" id="ARBA00022840"/>
    </source>
</evidence>
<dbReference type="GO" id="GO:0016887">
    <property type="term" value="F:ATP hydrolysis activity"/>
    <property type="evidence" value="ECO:0007669"/>
    <property type="project" value="InterPro"/>
</dbReference>
<dbReference type="InterPro" id="IPR003593">
    <property type="entry name" value="AAA+_ATPase"/>
</dbReference>
<evidence type="ECO:0000256" key="2">
    <source>
        <dbReference type="ARBA" id="ARBA00011131"/>
    </source>
</evidence>
<dbReference type="PANTHER" id="PTHR24220:SF666">
    <property type="entry name" value="HEMIN IMPORT ATP-BINDING PROTEIN HRTA-RELATED"/>
    <property type="match status" value="1"/>
</dbReference>
<comment type="subcellular location">
    <subcellularLocation>
        <location evidence="1">Cell membrane</location>
        <topology evidence="1">Peripheral membrane protein</topology>
    </subcellularLocation>
</comment>
<dbReference type="GO" id="GO:0022857">
    <property type="term" value="F:transmembrane transporter activity"/>
    <property type="evidence" value="ECO:0007669"/>
    <property type="project" value="TreeGrafter"/>
</dbReference>
<dbReference type="SMART" id="SM00382">
    <property type="entry name" value="AAA"/>
    <property type="match status" value="1"/>
</dbReference>
<comment type="subunit">
    <text evidence="2">The complex is composed of two ATP-binding proteins (HrtA), two transmembrane proteins (HrtB) and a solute-binding protein.</text>
</comment>
<dbReference type="RefSeq" id="WP_126660646.1">
    <property type="nucleotide sequence ID" value="NZ_RYYR01000040.1"/>
</dbReference>
<dbReference type="InterPro" id="IPR015854">
    <property type="entry name" value="ABC_transpr_LolD-like"/>
</dbReference>
<evidence type="ECO:0000256" key="7">
    <source>
        <dbReference type="ARBA" id="ARBA00023136"/>
    </source>
</evidence>
<accession>A0A3S0QMU7</accession>
<evidence type="ECO:0000259" key="11">
    <source>
        <dbReference type="PROSITE" id="PS50893"/>
    </source>
</evidence>
<proteinExistence type="inferred from homology"/>
<dbReference type="Gene3D" id="3.40.50.300">
    <property type="entry name" value="P-loop containing nucleotide triphosphate hydrolases"/>
    <property type="match status" value="1"/>
</dbReference>
<dbReference type="PROSITE" id="PS00211">
    <property type="entry name" value="ABC_TRANSPORTER_1"/>
    <property type="match status" value="1"/>
</dbReference>
<evidence type="ECO:0000313" key="12">
    <source>
        <dbReference type="EMBL" id="RUL47379.1"/>
    </source>
</evidence>
<comment type="caution">
    <text evidence="12">The sequence shown here is derived from an EMBL/GenBank/DDBJ whole genome shotgun (WGS) entry which is preliminary data.</text>
</comment>
<dbReference type="PROSITE" id="PS50893">
    <property type="entry name" value="ABC_TRANSPORTER_2"/>
    <property type="match status" value="1"/>
</dbReference>
<dbReference type="FunFam" id="3.40.50.300:FF:000032">
    <property type="entry name" value="Export ABC transporter ATP-binding protein"/>
    <property type="match status" value="1"/>
</dbReference>
<feature type="domain" description="ABC transporter" evidence="11">
    <location>
        <begin position="4"/>
        <end position="237"/>
    </location>
</feature>
<name>A0A3S0QMU7_9BACI</name>
<evidence type="ECO:0000256" key="8">
    <source>
        <dbReference type="ARBA" id="ARBA00024359"/>
    </source>
</evidence>
<organism evidence="12 13">
    <name type="scientific">Lysinibacillus antri</name>
    <dbReference type="NCBI Taxonomy" id="2498145"/>
    <lineage>
        <taxon>Bacteria</taxon>
        <taxon>Bacillati</taxon>
        <taxon>Bacillota</taxon>
        <taxon>Bacilli</taxon>
        <taxon>Bacillales</taxon>
        <taxon>Bacillaceae</taxon>
        <taxon>Lysinibacillus</taxon>
    </lineage>
</organism>
<evidence type="ECO:0000256" key="1">
    <source>
        <dbReference type="ARBA" id="ARBA00004202"/>
    </source>
</evidence>
<dbReference type="InterPro" id="IPR017871">
    <property type="entry name" value="ABC_transporter-like_CS"/>
</dbReference>
<evidence type="ECO:0000256" key="3">
    <source>
        <dbReference type="ARBA" id="ARBA00022448"/>
    </source>
</evidence>
<keyword evidence="5" id="KW-0547">Nucleotide-binding</keyword>
<sequence length="237" mass="26575">MSLFTMNKVRKTFTNGDMKEEILKGVNLSLREGEITALVGASGSGKSTLLTIAAGLQSASDGQVLFQENNLSTMNQEQIREIRSKKFGFIFQFAHLVPFLTVEEQLMLMLDVSETKLKKDEQKREVEIILQLVGMDHRKQAYPSSLSGGEKQRVAIARAIIHKPKVLFADEPTASLDSKRSKDIMDLIRDITKTLNITTLIVTHDEEMLSYADHIIKMSDGLIMQEAGLNYELKENA</sequence>
<evidence type="ECO:0000256" key="5">
    <source>
        <dbReference type="ARBA" id="ARBA00022741"/>
    </source>
</evidence>
<dbReference type="InterPro" id="IPR027417">
    <property type="entry name" value="P-loop_NTPase"/>
</dbReference>
<dbReference type="SUPFAM" id="SSF52540">
    <property type="entry name" value="P-loop containing nucleoside triphosphate hydrolases"/>
    <property type="match status" value="1"/>
</dbReference>
<dbReference type="InterPro" id="IPR017911">
    <property type="entry name" value="MacB-like_ATP-bd"/>
</dbReference>
<dbReference type="PANTHER" id="PTHR24220">
    <property type="entry name" value="IMPORT ATP-BINDING PROTEIN"/>
    <property type="match status" value="1"/>
</dbReference>
<dbReference type="GO" id="GO:0005524">
    <property type="term" value="F:ATP binding"/>
    <property type="evidence" value="ECO:0007669"/>
    <property type="project" value="UniProtKB-KW"/>
</dbReference>
<keyword evidence="13" id="KW-1185">Reference proteome</keyword>
<dbReference type="Proteomes" id="UP000287910">
    <property type="component" value="Unassembled WGS sequence"/>
</dbReference>
<evidence type="ECO:0000256" key="4">
    <source>
        <dbReference type="ARBA" id="ARBA00022475"/>
    </source>
</evidence>
<keyword evidence="6 12" id="KW-0067">ATP-binding</keyword>
<dbReference type="InterPro" id="IPR003439">
    <property type="entry name" value="ABC_transporter-like_ATP-bd"/>
</dbReference>
<keyword evidence="7" id="KW-0472">Membrane</keyword>
<gene>
    <name evidence="12" type="ORF">EK386_18410</name>
</gene>
<dbReference type="EMBL" id="RYYR01000040">
    <property type="protein sequence ID" value="RUL47379.1"/>
    <property type="molecule type" value="Genomic_DNA"/>
</dbReference>
<dbReference type="GO" id="GO:0005886">
    <property type="term" value="C:plasma membrane"/>
    <property type="evidence" value="ECO:0007669"/>
    <property type="project" value="UniProtKB-SubCell"/>
</dbReference>
<evidence type="ECO:0000256" key="9">
    <source>
        <dbReference type="ARBA" id="ARBA00024432"/>
    </source>
</evidence>
<dbReference type="Pfam" id="PF00005">
    <property type="entry name" value="ABC_tran"/>
    <property type="match status" value="1"/>
</dbReference>
<dbReference type="CDD" id="cd03255">
    <property type="entry name" value="ABC_MJ0796_LolCDE_FtsE"/>
    <property type="match status" value="1"/>
</dbReference>
<evidence type="ECO:0000256" key="10">
    <source>
        <dbReference type="ARBA" id="ARBA00024721"/>
    </source>
</evidence>
<dbReference type="GO" id="GO:0098796">
    <property type="term" value="C:membrane protein complex"/>
    <property type="evidence" value="ECO:0007669"/>
    <property type="project" value="UniProtKB-ARBA"/>
</dbReference>
<dbReference type="AlphaFoldDB" id="A0A3S0QMU7"/>
<comment type="similarity">
    <text evidence="8">Belongs to the ABC transporter superfamily. HrtA family.</text>
</comment>
<reference evidence="12 13" key="1">
    <citation type="submission" date="2018-12" db="EMBL/GenBank/DDBJ databases">
        <title>Lysinibacillus antri sp. nov., isolated from a cave soil.</title>
        <authorList>
            <person name="Narsing Rao M.P."/>
            <person name="Zhang H."/>
            <person name="Dong Z.-Y."/>
            <person name="Niu X.-K."/>
            <person name="Zhang K."/>
            <person name="Fang B.-Z."/>
            <person name="Kang Y.-Q."/>
            <person name="Xiao M."/>
            <person name="Li W.-J."/>
        </authorList>
    </citation>
    <scope>NUCLEOTIDE SEQUENCE [LARGE SCALE GENOMIC DNA]</scope>
    <source>
        <strain evidence="12 13">SYSU K30002</strain>
    </source>
</reference>
<keyword evidence="3" id="KW-0813">Transport</keyword>
<comment type="function">
    <text evidence="10">Part of the ABC transporter complex hrt involved in hemin import. Responsible for energy coupling to the transport system.</text>
</comment>
<evidence type="ECO:0000313" key="13">
    <source>
        <dbReference type="Proteomes" id="UP000287910"/>
    </source>
</evidence>